<evidence type="ECO:0000313" key="3">
    <source>
        <dbReference type="EMBL" id="ATG73315.1"/>
    </source>
</evidence>
<dbReference type="AlphaFoldDB" id="A0A291HMG1"/>
<dbReference type="Proteomes" id="UP000217763">
    <property type="component" value="Chromosome"/>
</dbReference>
<organism evidence="3 4">
    <name type="scientific">Zobellella denitrificans</name>
    <dbReference type="NCBI Taxonomy" id="347534"/>
    <lineage>
        <taxon>Bacteria</taxon>
        <taxon>Pseudomonadati</taxon>
        <taxon>Pseudomonadota</taxon>
        <taxon>Gammaproteobacteria</taxon>
        <taxon>Aeromonadales</taxon>
        <taxon>Aeromonadaceae</taxon>
        <taxon>Zobellella</taxon>
    </lineage>
</organism>
<evidence type="ECO:0000256" key="1">
    <source>
        <dbReference type="ARBA" id="ARBA00006484"/>
    </source>
</evidence>
<dbReference type="EMBL" id="CP012621">
    <property type="protein sequence ID" value="ATG73315.1"/>
    <property type="molecule type" value="Genomic_DNA"/>
</dbReference>
<dbReference type="PANTHER" id="PTHR44196:SF1">
    <property type="entry name" value="DEHYDROGENASE_REDUCTASE SDR FAMILY MEMBER 7B"/>
    <property type="match status" value="1"/>
</dbReference>
<reference evidence="4" key="1">
    <citation type="submission" date="2015-09" db="EMBL/GenBank/DDBJ databases">
        <authorList>
            <person name="Shao Z."/>
            <person name="Wang L."/>
        </authorList>
    </citation>
    <scope>NUCLEOTIDE SEQUENCE [LARGE SCALE GENOMIC DNA]</scope>
    <source>
        <strain evidence="4">F13-1</strain>
    </source>
</reference>
<proteinExistence type="inferred from homology"/>
<keyword evidence="4" id="KW-1185">Reference proteome</keyword>
<evidence type="ECO:0000313" key="4">
    <source>
        <dbReference type="Proteomes" id="UP000217763"/>
    </source>
</evidence>
<dbReference type="GO" id="GO:0016020">
    <property type="term" value="C:membrane"/>
    <property type="evidence" value="ECO:0007669"/>
    <property type="project" value="TreeGrafter"/>
</dbReference>
<dbReference type="GO" id="GO:0016491">
    <property type="term" value="F:oxidoreductase activity"/>
    <property type="evidence" value="ECO:0007669"/>
    <property type="project" value="UniProtKB-KW"/>
</dbReference>
<dbReference type="Pfam" id="PF00106">
    <property type="entry name" value="adh_short"/>
    <property type="match status" value="1"/>
</dbReference>
<dbReference type="Gene3D" id="3.40.50.720">
    <property type="entry name" value="NAD(P)-binding Rossmann-like Domain"/>
    <property type="match status" value="1"/>
</dbReference>
<dbReference type="InterPro" id="IPR036291">
    <property type="entry name" value="NAD(P)-bd_dom_sf"/>
</dbReference>
<dbReference type="PANTHER" id="PTHR44196">
    <property type="entry name" value="DEHYDROGENASE/REDUCTASE SDR FAMILY MEMBER 7B"/>
    <property type="match status" value="1"/>
</dbReference>
<dbReference type="PRINTS" id="PR00081">
    <property type="entry name" value="GDHRDH"/>
</dbReference>
<comment type="similarity">
    <text evidence="1">Belongs to the short-chain dehydrogenases/reductases (SDR) family.</text>
</comment>
<dbReference type="RefSeq" id="WP_096778695.1">
    <property type="nucleotide sequence ID" value="NZ_CP012621.1"/>
</dbReference>
<dbReference type="KEGG" id="zdf:AN401_05105"/>
<dbReference type="InterPro" id="IPR002347">
    <property type="entry name" value="SDR_fam"/>
</dbReference>
<accession>A0A291HMG1</accession>
<name>A0A291HMG1_9GAMM</name>
<dbReference type="PROSITE" id="PS00061">
    <property type="entry name" value="ADH_SHORT"/>
    <property type="match status" value="1"/>
</dbReference>
<gene>
    <name evidence="3" type="ORF">AN401_05105</name>
</gene>
<protein>
    <submittedName>
        <fullName evidence="3">Short-chain dehydrogenase</fullName>
    </submittedName>
</protein>
<dbReference type="SUPFAM" id="SSF51735">
    <property type="entry name" value="NAD(P)-binding Rossmann-fold domains"/>
    <property type="match status" value="1"/>
</dbReference>
<keyword evidence="2" id="KW-0560">Oxidoreductase</keyword>
<evidence type="ECO:0000256" key="2">
    <source>
        <dbReference type="ARBA" id="ARBA00023002"/>
    </source>
</evidence>
<dbReference type="InterPro" id="IPR020904">
    <property type="entry name" value="Sc_DH/Rdtase_CS"/>
</dbReference>
<sequence>MKRVLITGAGSGIGLQLARDYAADGWRVLACGRDRSRLEQALEGVEAELCLFDMENREQAARVLSAQDELDLVILNAGGCEYIDDALHFDAALFERVIRTNLIGTANCLAPLLARIKPGGRLALMSSSVTWLPLTRAEAYGASKAGLDYLARSLALDLARHQIGVSLIRPGFVDTPLTRKNDFPMPGRIEVGQASRAIRRGLARGRAEIGFPFFFVQALRLLSWLPRGLWLRLARRTPRSTT</sequence>